<gene>
    <name evidence="5" type="primary">rplY</name>
    <name evidence="5" type="synonym">ctc</name>
    <name evidence="9" type="ORF">I0Q91_09205</name>
</gene>
<evidence type="ECO:0000256" key="4">
    <source>
        <dbReference type="ARBA" id="ARBA00023274"/>
    </source>
</evidence>
<dbReference type="GO" id="GO:0022625">
    <property type="term" value="C:cytosolic large ribosomal subunit"/>
    <property type="evidence" value="ECO:0007669"/>
    <property type="project" value="TreeGrafter"/>
</dbReference>
<keyword evidence="10" id="KW-1185">Reference proteome</keyword>
<dbReference type="AlphaFoldDB" id="A0A931ASD3"/>
<dbReference type="RefSeq" id="WP_270454218.1">
    <property type="nucleotide sequence ID" value="NZ_JADPIE010000004.1"/>
</dbReference>
<keyword evidence="2 5" id="KW-0694">RNA-binding</keyword>
<proteinExistence type="inferred from homology"/>
<comment type="caution">
    <text evidence="9">The sequence shown here is derived from an EMBL/GenBank/DDBJ whole genome shotgun (WGS) entry which is preliminary data.</text>
</comment>
<dbReference type="InterPro" id="IPR020057">
    <property type="entry name" value="Ribosomal_bL25_b-dom"/>
</dbReference>
<reference evidence="9" key="1">
    <citation type="submission" date="2020-11" db="EMBL/GenBank/DDBJ databases">
        <title>Halonatronomonas betainensis gen. nov., sp. nov. a novel haloalkaliphilic representative of the family Halanaerobiacae capable of betaine degradation.</title>
        <authorList>
            <person name="Boltyanskaya Y."/>
            <person name="Kevbrin V."/>
            <person name="Detkova E."/>
            <person name="Grouzdev D.S."/>
            <person name="Koziaeva V."/>
            <person name="Zhilina T."/>
        </authorList>
    </citation>
    <scope>NUCLEOTIDE SEQUENCE</scope>
    <source>
        <strain evidence="9">Z-7014</strain>
    </source>
</reference>
<feature type="domain" description="Large ribosomal subunit protein bL25 beta" evidence="8">
    <location>
        <begin position="102"/>
        <end position="183"/>
    </location>
</feature>
<dbReference type="Proteomes" id="UP000621436">
    <property type="component" value="Unassembled WGS sequence"/>
</dbReference>
<evidence type="ECO:0000256" key="6">
    <source>
        <dbReference type="SAM" id="MobiDB-lite"/>
    </source>
</evidence>
<dbReference type="InterPro" id="IPR020056">
    <property type="entry name" value="Rbsml_bL25/Gln-tRNA_synth_N"/>
</dbReference>
<dbReference type="PANTHER" id="PTHR33284:SF1">
    <property type="entry name" value="RIBOSOMAL PROTEIN L25_GLN-TRNA SYNTHETASE, ANTI-CODON-BINDING DOMAIN-CONTAINING PROTEIN"/>
    <property type="match status" value="1"/>
</dbReference>
<keyword evidence="4 5" id="KW-0687">Ribonucleoprotein</keyword>
<dbReference type="GO" id="GO:0008097">
    <property type="term" value="F:5S rRNA binding"/>
    <property type="evidence" value="ECO:0007669"/>
    <property type="project" value="InterPro"/>
</dbReference>
<evidence type="ECO:0000256" key="5">
    <source>
        <dbReference type="HAMAP-Rule" id="MF_01334"/>
    </source>
</evidence>
<accession>A0A931ASD3</accession>
<protein>
    <recommendedName>
        <fullName evidence="5">Large ribosomal subunit protein bL25</fullName>
    </recommendedName>
    <alternativeName>
        <fullName evidence="5">General stress protein CTC</fullName>
    </alternativeName>
</protein>
<dbReference type="InterPro" id="IPR001021">
    <property type="entry name" value="Ribosomal_bL25_long"/>
</dbReference>
<dbReference type="Pfam" id="PF14693">
    <property type="entry name" value="Ribosomal_TL5_C"/>
    <property type="match status" value="1"/>
</dbReference>
<dbReference type="InterPro" id="IPR020930">
    <property type="entry name" value="Ribosomal_uL5_bac-type"/>
</dbReference>
<keyword evidence="1 5" id="KW-0699">rRNA-binding</keyword>
<evidence type="ECO:0000313" key="10">
    <source>
        <dbReference type="Proteomes" id="UP000621436"/>
    </source>
</evidence>
<name>A0A931ASD3_9FIRM</name>
<dbReference type="GO" id="GO:0003735">
    <property type="term" value="F:structural constituent of ribosome"/>
    <property type="evidence" value="ECO:0007669"/>
    <property type="project" value="InterPro"/>
</dbReference>
<dbReference type="EMBL" id="JADPIE010000004">
    <property type="protein sequence ID" value="MBF8437254.1"/>
    <property type="molecule type" value="Genomic_DNA"/>
</dbReference>
<feature type="region of interest" description="Disordered" evidence="6">
    <location>
        <begin position="203"/>
        <end position="227"/>
    </location>
</feature>
<dbReference type="InterPro" id="IPR029751">
    <property type="entry name" value="Ribosomal_L25_dom"/>
</dbReference>
<organism evidence="9 10">
    <name type="scientific">Halonatronomonas betaini</name>
    <dbReference type="NCBI Taxonomy" id="2778430"/>
    <lineage>
        <taxon>Bacteria</taxon>
        <taxon>Bacillati</taxon>
        <taxon>Bacillota</taxon>
        <taxon>Clostridia</taxon>
        <taxon>Halanaerobiales</taxon>
        <taxon>Halarsenatibacteraceae</taxon>
        <taxon>Halonatronomonas</taxon>
    </lineage>
</organism>
<comment type="subunit">
    <text evidence="5">Part of the 50S ribosomal subunit; part of the 5S rRNA/L5/L18/L25 subcomplex. Contacts the 5S rRNA. Binds to the 5S rRNA independently of L5 and L18.</text>
</comment>
<comment type="similarity">
    <text evidence="5">Belongs to the bacterial ribosomal protein bL25 family. CTC subfamily.</text>
</comment>
<sequence>MERFQLEAEAREKTGKSIARKLRREGKIPGVVYGRERNPQPLIVDPLKLKGKLDANAIVDLTIKDDGEKSTETVMIKDYQKHVIKNELLHVDFHHISMDETITVTIPIETVGKAYGVQEGGVLQQLMREVEIECLPTDIPDKFELDITELDVGDSLQVSDLEVGDEIDLVSALDDVIVTVVTPSEEITEEVEEELLDVEGLEPEVIGEETEEVEEELEGEEEEEKSE</sequence>
<dbReference type="CDD" id="cd00495">
    <property type="entry name" value="Ribosomal_L25_TL5_CTC"/>
    <property type="match status" value="1"/>
</dbReference>
<evidence type="ECO:0000259" key="7">
    <source>
        <dbReference type="Pfam" id="PF01386"/>
    </source>
</evidence>
<dbReference type="Gene3D" id="2.170.120.20">
    <property type="entry name" value="Ribosomal protein L25, beta domain"/>
    <property type="match status" value="1"/>
</dbReference>
<dbReference type="NCBIfam" id="TIGR00731">
    <property type="entry name" value="bL25_bact_ctc"/>
    <property type="match status" value="1"/>
</dbReference>
<dbReference type="SUPFAM" id="SSF50715">
    <property type="entry name" value="Ribosomal protein L25-like"/>
    <property type="match status" value="1"/>
</dbReference>
<dbReference type="PANTHER" id="PTHR33284">
    <property type="entry name" value="RIBOSOMAL PROTEIN L25/GLN-TRNA SYNTHETASE, ANTI-CODON-BINDING DOMAIN-CONTAINING PROTEIN"/>
    <property type="match status" value="1"/>
</dbReference>
<dbReference type="InterPro" id="IPR011035">
    <property type="entry name" value="Ribosomal_bL25/Gln-tRNA_synth"/>
</dbReference>
<evidence type="ECO:0000259" key="8">
    <source>
        <dbReference type="Pfam" id="PF14693"/>
    </source>
</evidence>
<dbReference type="Pfam" id="PF01386">
    <property type="entry name" value="Ribosomal_L25p"/>
    <property type="match status" value="1"/>
</dbReference>
<dbReference type="InterPro" id="IPR037121">
    <property type="entry name" value="Ribosomal_bL25_C"/>
</dbReference>
<feature type="domain" description="Large ribosomal subunit protein bL25 L25" evidence="7">
    <location>
        <begin position="6"/>
        <end position="93"/>
    </location>
</feature>
<comment type="function">
    <text evidence="5">This is one of the proteins that binds to the 5S RNA in the ribosome where it forms part of the central protuberance.</text>
</comment>
<evidence type="ECO:0000256" key="3">
    <source>
        <dbReference type="ARBA" id="ARBA00022980"/>
    </source>
</evidence>
<evidence type="ECO:0000313" key="9">
    <source>
        <dbReference type="EMBL" id="MBF8437254.1"/>
    </source>
</evidence>
<evidence type="ECO:0000256" key="2">
    <source>
        <dbReference type="ARBA" id="ARBA00022884"/>
    </source>
</evidence>
<keyword evidence="3 5" id="KW-0689">Ribosomal protein</keyword>
<dbReference type="HAMAP" id="MF_01334">
    <property type="entry name" value="Ribosomal_bL25_CTC"/>
    <property type="match status" value="1"/>
</dbReference>
<dbReference type="GO" id="GO:0006412">
    <property type="term" value="P:translation"/>
    <property type="evidence" value="ECO:0007669"/>
    <property type="project" value="UniProtKB-UniRule"/>
</dbReference>
<evidence type="ECO:0000256" key="1">
    <source>
        <dbReference type="ARBA" id="ARBA00022730"/>
    </source>
</evidence>
<dbReference type="Gene3D" id="2.40.240.10">
    <property type="entry name" value="Ribosomal Protein L25, Chain P"/>
    <property type="match status" value="1"/>
</dbReference>